<evidence type="ECO:0000256" key="9">
    <source>
        <dbReference type="ARBA" id="ARBA00022827"/>
    </source>
</evidence>
<dbReference type="PANTHER" id="PTHR21071">
    <property type="entry name" value="UDP-N-ACETYLENOLPYRUVOYLGLUCOSAMINE REDUCTASE"/>
    <property type="match status" value="1"/>
</dbReference>
<organism evidence="19 20">
    <name type="scientific">Lawsonella clevelandensis</name>
    <dbReference type="NCBI Taxonomy" id="1528099"/>
    <lineage>
        <taxon>Bacteria</taxon>
        <taxon>Bacillati</taxon>
        <taxon>Actinomycetota</taxon>
        <taxon>Actinomycetes</taxon>
        <taxon>Mycobacteriales</taxon>
        <taxon>Lawsonellaceae</taxon>
        <taxon>Lawsonella</taxon>
    </lineage>
</organism>
<dbReference type="EC" id="1.3.1.98" evidence="17"/>
<accession>A0A5E3ZWN3</accession>
<evidence type="ECO:0000256" key="5">
    <source>
        <dbReference type="ARBA" id="ARBA00010485"/>
    </source>
</evidence>
<dbReference type="Proteomes" id="UP000324288">
    <property type="component" value="Chromosome"/>
</dbReference>
<evidence type="ECO:0000256" key="15">
    <source>
        <dbReference type="ARBA" id="ARBA00023316"/>
    </source>
</evidence>
<dbReference type="InterPro" id="IPR003170">
    <property type="entry name" value="MurB"/>
</dbReference>
<keyword evidence="12 17" id="KW-0573">Peptidoglycan synthesis</keyword>
<dbReference type="GO" id="GO:0009252">
    <property type="term" value="P:peptidoglycan biosynthetic process"/>
    <property type="evidence" value="ECO:0007669"/>
    <property type="project" value="UniProtKB-UniRule"/>
</dbReference>
<evidence type="ECO:0000256" key="17">
    <source>
        <dbReference type="HAMAP-Rule" id="MF_00037"/>
    </source>
</evidence>
<evidence type="ECO:0000256" key="13">
    <source>
        <dbReference type="ARBA" id="ARBA00023002"/>
    </source>
</evidence>
<comment type="catalytic activity">
    <reaction evidence="16 17">
        <text>UDP-N-acetyl-alpha-D-muramate + NADP(+) = UDP-N-acetyl-3-O-(1-carboxyvinyl)-alpha-D-glucosamine + NADPH + H(+)</text>
        <dbReference type="Rhea" id="RHEA:12248"/>
        <dbReference type="ChEBI" id="CHEBI:15378"/>
        <dbReference type="ChEBI" id="CHEBI:57783"/>
        <dbReference type="ChEBI" id="CHEBI:58349"/>
        <dbReference type="ChEBI" id="CHEBI:68483"/>
        <dbReference type="ChEBI" id="CHEBI:70757"/>
        <dbReference type="EC" id="1.3.1.98"/>
    </reaction>
</comment>
<dbReference type="GO" id="GO:0071555">
    <property type="term" value="P:cell wall organization"/>
    <property type="evidence" value="ECO:0007669"/>
    <property type="project" value="UniProtKB-KW"/>
</dbReference>
<dbReference type="GO" id="GO:0008762">
    <property type="term" value="F:UDP-N-acetylmuramate dehydrogenase activity"/>
    <property type="evidence" value="ECO:0007669"/>
    <property type="project" value="UniProtKB-UniRule"/>
</dbReference>
<keyword evidence="15 17" id="KW-0961">Cell wall biogenesis/degradation</keyword>
<protein>
    <recommendedName>
        <fullName evidence="17">UDP-N-acetylenolpyruvoylglucosamine reductase</fullName>
        <ecNumber evidence="17">1.3.1.98</ecNumber>
    </recommendedName>
    <alternativeName>
        <fullName evidence="17">UDP-N-acetylmuramate dehydrogenase</fullName>
    </alternativeName>
</protein>
<evidence type="ECO:0000313" key="19">
    <source>
        <dbReference type="EMBL" id="VHO00311.1"/>
    </source>
</evidence>
<dbReference type="Gene3D" id="3.30.43.10">
    <property type="entry name" value="Uridine Diphospho-n-acetylenolpyruvylglucosamine Reductase, domain 2"/>
    <property type="match status" value="1"/>
</dbReference>
<dbReference type="InterPro" id="IPR016166">
    <property type="entry name" value="FAD-bd_PCMH"/>
</dbReference>
<comment type="function">
    <text evidence="2 17">Cell wall formation.</text>
</comment>
<proteinExistence type="inferred from homology"/>
<evidence type="ECO:0000256" key="10">
    <source>
        <dbReference type="ARBA" id="ARBA00022857"/>
    </source>
</evidence>
<dbReference type="AlphaFoldDB" id="A0A5E3ZWN3"/>
<feature type="active site" evidence="17">
    <location>
        <position position="430"/>
    </location>
</feature>
<comment type="subcellular location">
    <subcellularLocation>
        <location evidence="3 17">Cytoplasm</location>
    </subcellularLocation>
</comment>
<evidence type="ECO:0000313" key="20">
    <source>
        <dbReference type="Proteomes" id="UP000324288"/>
    </source>
</evidence>
<keyword evidence="20" id="KW-1185">Reference proteome</keyword>
<feature type="domain" description="FAD-binding PCMH-type" evidence="18">
    <location>
        <begin position="66"/>
        <end position="244"/>
    </location>
</feature>
<dbReference type="EMBL" id="LR584267">
    <property type="protein sequence ID" value="VHO00311.1"/>
    <property type="molecule type" value="Genomic_DNA"/>
</dbReference>
<keyword evidence="13 17" id="KW-0560">Oxidoreductase</keyword>
<name>A0A5E3ZWN3_9ACTN</name>
<evidence type="ECO:0000256" key="16">
    <source>
        <dbReference type="ARBA" id="ARBA00048914"/>
    </source>
</evidence>
<evidence type="ECO:0000256" key="8">
    <source>
        <dbReference type="ARBA" id="ARBA00022630"/>
    </source>
</evidence>
<evidence type="ECO:0000256" key="11">
    <source>
        <dbReference type="ARBA" id="ARBA00022960"/>
    </source>
</evidence>
<keyword evidence="7 17" id="KW-0132">Cell division</keyword>
<sequence length="442" mass="46480">MSGYPEGMNSDHTTLPGHASELASCGAAASAAVSAAALAGFWESARSAGVQVSLQARFADYTTSQLGAPARGMVTCSSAAQVSAVVRAALRWDVPLFVVGGGSNLVVGDESTGVLRHEVVLLRQTVGEGDHLQVVRESESSVTVQVPAGLNWDECVAETVARGWGGVECLSGIPGQVGATPVQNVGAYGVEMESVLQRVQLVDRVTGEITWETADQLGLAYRYSNLKFTHRAVVTAVELRLRRDGLSAPIRYRELARCLGCQPLDRVPVEQAREKVLDLRRGKGMVVCGSGVRATGFGEPSASGVWVESPAGHLVPDPDTFSTGSFFTNPVICESMFSGVLEQISAAGIDTDVMPKFPGQGGVKLSAAWLIDQAGFSKGFPGEGHPASLSTRHTLALTNRGSASTAELLEVGRRVRDGVWERCGVELVPEPILVGCSIPPLN</sequence>
<dbReference type="GO" id="GO:0008360">
    <property type="term" value="P:regulation of cell shape"/>
    <property type="evidence" value="ECO:0007669"/>
    <property type="project" value="UniProtKB-KW"/>
</dbReference>
<dbReference type="GO" id="GO:0005829">
    <property type="term" value="C:cytosol"/>
    <property type="evidence" value="ECO:0007669"/>
    <property type="project" value="TreeGrafter"/>
</dbReference>
<evidence type="ECO:0000256" key="2">
    <source>
        <dbReference type="ARBA" id="ARBA00003921"/>
    </source>
</evidence>
<dbReference type="InterPro" id="IPR036635">
    <property type="entry name" value="MurB_C_sf"/>
</dbReference>
<evidence type="ECO:0000256" key="4">
    <source>
        <dbReference type="ARBA" id="ARBA00004752"/>
    </source>
</evidence>
<dbReference type="GO" id="GO:0051301">
    <property type="term" value="P:cell division"/>
    <property type="evidence" value="ECO:0007669"/>
    <property type="project" value="UniProtKB-KW"/>
</dbReference>
<evidence type="ECO:0000256" key="6">
    <source>
        <dbReference type="ARBA" id="ARBA00022490"/>
    </source>
</evidence>
<evidence type="ECO:0000259" key="18">
    <source>
        <dbReference type="PROSITE" id="PS51387"/>
    </source>
</evidence>
<dbReference type="InterPro" id="IPR016167">
    <property type="entry name" value="FAD-bd_PCMH_sub1"/>
</dbReference>
<keyword evidence="8 17" id="KW-0285">Flavoprotein</keyword>
<dbReference type="UniPathway" id="UPA00219"/>
<dbReference type="NCBIfam" id="NF010478">
    <property type="entry name" value="PRK13903.1"/>
    <property type="match status" value="1"/>
</dbReference>
<dbReference type="Pfam" id="PF02873">
    <property type="entry name" value="MurB_C"/>
    <property type="match status" value="1"/>
</dbReference>
<dbReference type="SUPFAM" id="SSF56176">
    <property type="entry name" value="FAD-binding/transporter-associated domain-like"/>
    <property type="match status" value="1"/>
</dbReference>
<gene>
    <name evidence="17 19" type="primary">murB</name>
    <name evidence="19" type="ORF">LC603019_00652</name>
</gene>
<dbReference type="GO" id="GO:0071949">
    <property type="term" value="F:FAD binding"/>
    <property type="evidence" value="ECO:0007669"/>
    <property type="project" value="InterPro"/>
</dbReference>
<dbReference type="InterPro" id="IPR006094">
    <property type="entry name" value="Oxid_FAD_bind_N"/>
</dbReference>
<reference evidence="19 20" key="1">
    <citation type="submission" date="2019-04" db="EMBL/GenBank/DDBJ databases">
        <authorList>
            <person name="Seth-Smith MB H."/>
            <person name="Seth-Smith H."/>
        </authorList>
    </citation>
    <scope>NUCLEOTIDE SEQUENCE [LARGE SCALE GENOMIC DNA]</scope>
    <source>
        <strain evidence="19">USB-603019</strain>
    </source>
</reference>
<evidence type="ECO:0000256" key="7">
    <source>
        <dbReference type="ARBA" id="ARBA00022618"/>
    </source>
</evidence>
<feature type="active site" description="Proton donor" evidence="17">
    <location>
        <position position="325"/>
    </location>
</feature>
<comment type="pathway">
    <text evidence="4 17">Cell wall biogenesis; peptidoglycan biosynthesis.</text>
</comment>
<dbReference type="Gene3D" id="3.30.465.10">
    <property type="match status" value="1"/>
</dbReference>
<keyword evidence="11 17" id="KW-0133">Cell shape</keyword>
<evidence type="ECO:0000256" key="14">
    <source>
        <dbReference type="ARBA" id="ARBA00023306"/>
    </source>
</evidence>
<dbReference type="InterPro" id="IPR011601">
    <property type="entry name" value="MurB_C"/>
</dbReference>
<dbReference type="HAMAP" id="MF_00037">
    <property type="entry name" value="MurB"/>
    <property type="match status" value="1"/>
</dbReference>
<dbReference type="PANTHER" id="PTHR21071:SF4">
    <property type="entry name" value="UDP-N-ACETYLENOLPYRUVOYLGLUCOSAMINE REDUCTASE"/>
    <property type="match status" value="1"/>
</dbReference>
<dbReference type="Pfam" id="PF01565">
    <property type="entry name" value="FAD_binding_4"/>
    <property type="match status" value="1"/>
</dbReference>
<dbReference type="InterPro" id="IPR016169">
    <property type="entry name" value="FAD-bd_PCMH_sub2"/>
</dbReference>
<keyword evidence="14 17" id="KW-0131">Cell cycle</keyword>
<keyword evidence="9 17" id="KW-0274">FAD</keyword>
<dbReference type="InterPro" id="IPR036318">
    <property type="entry name" value="FAD-bd_PCMH-like_sf"/>
</dbReference>
<dbReference type="Gene3D" id="3.90.78.10">
    <property type="entry name" value="UDP-N-acetylenolpyruvoylglucosamine reductase, C-terminal domain"/>
    <property type="match status" value="1"/>
</dbReference>
<comment type="similarity">
    <text evidence="5 17">Belongs to the MurB family.</text>
</comment>
<evidence type="ECO:0000256" key="3">
    <source>
        <dbReference type="ARBA" id="ARBA00004496"/>
    </source>
</evidence>
<comment type="cofactor">
    <cofactor evidence="1 17">
        <name>FAD</name>
        <dbReference type="ChEBI" id="CHEBI:57692"/>
    </cofactor>
</comment>
<keyword evidence="6 17" id="KW-0963">Cytoplasm</keyword>
<dbReference type="PROSITE" id="PS51387">
    <property type="entry name" value="FAD_PCMH"/>
    <property type="match status" value="1"/>
</dbReference>
<evidence type="ECO:0000256" key="1">
    <source>
        <dbReference type="ARBA" id="ARBA00001974"/>
    </source>
</evidence>
<feature type="active site" evidence="17">
    <location>
        <position position="222"/>
    </location>
</feature>
<keyword evidence="10 17" id="KW-0521">NADP</keyword>
<dbReference type="SUPFAM" id="SSF56194">
    <property type="entry name" value="Uridine diphospho-N-Acetylenolpyruvylglucosamine reductase, MurB, C-terminal domain"/>
    <property type="match status" value="1"/>
</dbReference>
<evidence type="ECO:0000256" key="12">
    <source>
        <dbReference type="ARBA" id="ARBA00022984"/>
    </source>
</evidence>